<reference evidence="2" key="1">
    <citation type="submission" date="2019-02" db="EMBL/GenBank/DDBJ databases">
        <authorList>
            <person name="Gruber-Vodicka R. H."/>
            <person name="Seah K. B. B."/>
        </authorList>
    </citation>
    <scope>NUCLEOTIDE SEQUENCE</scope>
    <source>
        <strain evidence="1">BECK_S312</strain>
        <strain evidence="2">BECK_S426</strain>
    </source>
</reference>
<dbReference type="EMBL" id="CAADFP010000122">
    <property type="protein sequence ID" value="VFK30871.1"/>
    <property type="molecule type" value="Genomic_DNA"/>
</dbReference>
<proteinExistence type="predicted"/>
<protein>
    <submittedName>
        <fullName evidence="2">Uncharacterized protein</fullName>
    </submittedName>
</protein>
<gene>
    <name evidence="1" type="ORF">BECKLPF1236A_GA0070988_101166</name>
    <name evidence="2" type="ORF">BECKLPF1236C_GA0070990_101226</name>
</gene>
<name>A0A450XNI6_9GAMM</name>
<sequence>MRQIRQNIDFALPALIMLCRFKTKLRSFVYFPLGFTNGSGFWNRSTLCFFKDFYYHRTTNLTIILRVPITPENETTTLVGRVELRVTRQKCIKNVGLRRLRA</sequence>
<organism evidence="2">
    <name type="scientific">Candidatus Kentrum sp. LPFa</name>
    <dbReference type="NCBI Taxonomy" id="2126335"/>
    <lineage>
        <taxon>Bacteria</taxon>
        <taxon>Pseudomonadati</taxon>
        <taxon>Pseudomonadota</taxon>
        <taxon>Gammaproteobacteria</taxon>
        <taxon>Candidatus Kentrum</taxon>
    </lineage>
</organism>
<accession>A0A450XNI6</accession>
<dbReference type="AlphaFoldDB" id="A0A450XNI6"/>
<dbReference type="EMBL" id="CAADFM010000116">
    <property type="protein sequence ID" value="VFK14905.1"/>
    <property type="molecule type" value="Genomic_DNA"/>
</dbReference>
<evidence type="ECO:0000313" key="1">
    <source>
        <dbReference type="EMBL" id="VFK14905.1"/>
    </source>
</evidence>
<evidence type="ECO:0000313" key="2">
    <source>
        <dbReference type="EMBL" id="VFK30871.1"/>
    </source>
</evidence>